<evidence type="ECO:0000313" key="3">
    <source>
        <dbReference type="Proteomes" id="UP000422569"/>
    </source>
</evidence>
<dbReference type="KEGG" id="mpar:F7D14_20575"/>
<evidence type="ECO:0000313" key="2">
    <source>
        <dbReference type="EMBL" id="QGM99978.1"/>
    </source>
</evidence>
<protein>
    <recommendedName>
        <fullName evidence="4">Phospholipase D-like domain-containing protein</fullName>
    </recommendedName>
</protein>
<gene>
    <name evidence="2" type="ORF">F7D14_20575</name>
</gene>
<evidence type="ECO:0008006" key="4">
    <source>
        <dbReference type="Google" id="ProtNLM"/>
    </source>
</evidence>
<organism evidence="2 3">
    <name type="scientific">Methylocystis parvus</name>
    <dbReference type="NCBI Taxonomy" id="134"/>
    <lineage>
        <taxon>Bacteria</taxon>
        <taxon>Pseudomonadati</taxon>
        <taxon>Pseudomonadota</taxon>
        <taxon>Alphaproteobacteria</taxon>
        <taxon>Hyphomicrobiales</taxon>
        <taxon>Methylocystaceae</taxon>
        <taxon>Methylocystis</taxon>
    </lineage>
</organism>
<feature type="region of interest" description="Disordered" evidence="1">
    <location>
        <begin position="513"/>
        <end position="533"/>
    </location>
</feature>
<dbReference type="RefSeq" id="WP_016919226.1">
    <property type="nucleotide sequence ID" value="NZ_CP044332.1"/>
</dbReference>
<dbReference type="GeneID" id="42570678"/>
<evidence type="ECO:0000256" key="1">
    <source>
        <dbReference type="SAM" id="MobiDB-lite"/>
    </source>
</evidence>
<dbReference type="EMBL" id="CP044332">
    <property type="protein sequence ID" value="QGM99978.1"/>
    <property type="molecule type" value="Genomic_DNA"/>
</dbReference>
<proteinExistence type="predicted"/>
<name>A0A6B8MBI8_9HYPH</name>
<keyword evidence="2" id="KW-0614">Plasmid</keyword>
<sequence length="607" mass="66381">MSTGHWSNVSYLDAIRPDPGWRTEYALLASYSADMVALVAALLALAGLDDDRGSGSKVDFAKAVDALADRVRLVAQAGRLIAPLKPPKILAILDRYVCEVNLHESVASWHPKVALAKQASEDGSTSQWRLWMGSRNLTRDLAWDVGLTLVGRIGGSGSEVPGIPELGATLAQHAKLPGLTARKIRSELQQVRWDSPPGCALKSLRLFTGTESRTVPPEPPKVKKLVIVSPFLDGTIIEALGKWGDAQTSRTLVSTRSEMTKLAAQAGKPLAAFDDLLLLDAPAPDDLAESDAADRENAGAQDEEPEPRGLHAKLIYAEGSGGRRIWTGSANATRRGWIGPNSEVIAEMEVTSEVTAGLDDFVKSALTIRHDELGDAVEPDEIEQRLEEARKHVAGFWAVTQRVDDSMPTLVSATDPNPPDDGIELSVGLLGAAQVLWPRGATTLPLLRVAEGDVTELVMCQLTMGDASLSWLQRAPIDPRPGEERDRQALARYLDPRTFLLWVRSLLTGEPCGDGGGDWDDQADSQSRRALKKSGPTWWAPTIEEVLKSWSRDPSSLTQIDKRLRQYLKLYEQQTDSELTPDEWKVVADFHATWQVVCRSLLMEQQR</sequence>
<dbReference type="CDD" id="cd09176">
    <property type="entry name" value="PLDc_unchar6"/>
    <property type="match status" value="1"/>
</dbReference>
<accession>A0A6B8MBI8</accession>
<dbReference type="InterPro" id="IPR059166">
    <property type="entry name" value="PLD-like_cat"/>
</dbReference>
<dbReference type="Proteomes" id="UP000422569">
    <property type="component" value="Plasmid unnamed1"/>
</dbReference>
<geneLocation type="plasmid" evidence="2">
    <name>unnamed1</name>
</geneLocation>
<dbReference type="AlphaFoldDB" id="A0A6B8MBI8"/>
<feature type="region of interest" description="Disordered" evidence="1">
    <location>
        <begin position="287"/>
        <end position="310"/>
    </location>
</feature>
<keyword evidence="3" id="KW-1185">Reference proteome</keyword>
<reference evidence="2 3" key="1">
    <citation type="submission" date="2019-09" db="EMBL/GenBank/DDBJ databases">
        <title>Isolation and complete genome sequencing of Methylocystis species.</title>
        <authorList>
            <person name="Rumah B.L."/>
            <person name="Stead C.E."/>
            <person name="Stevens B.C."/>
            <person name="Minton N.P."/>
            <person name="Grosse-Honebrink A."/>
            <person name="Zhang Y."/>
        </authorList>
    </citation>
    <scope>NUCLEOTIDE SEQUENCE [LARGE SCALE GENOMIC DNA]</scope>
    <source>
        <strain evidence="2 3">BRCS2</strain>
        <plasmid evidence="2 3">unnamed1</plasmid>
    </source>
</reference>
<dbReference type="Gene3D" id="3.30.870.10">
    <property type="entry name" value="Endonuclease Chain A"/>
    <property type="match status" value="1"/>
</dbReference>